<dbReference type="Proteomes" id="UP000593567">
    <property type="component" value="Unassembled WGS sequence"/>
</dbReference>
<keyword evidence="2" id="KW-1185">Reference proteome</keyword>
<gene>
    <name evidence="1" type="ORF">EB796_005485</name>
</gene>
<organism evidence="1 2">
    <name type="scientific">Bugula neritina</name>
    <name type="common">Brown bryozoan</name>
    <name type="synonym">Sertularia neritina</name>
    <dbReference type="NCBI Taxonomy" id="10212"/>
    <lineage>
        <taxon>Eukaryota</taxon>
        <taxon>Metazoa</taxon>
        <taxon>Spiralia</taxon>
        <taxon>Lophotrochozoa</taxon>
        <taxon>Bryozoa</taxon>
        <taxon>Gymnolaemata</taxon>
        <taxon>Cheilostomatida</taxon>
        <taxon>Flustrina</taxon>
        <taxon>Buguloidea</taxon>
        <taxon>Bugulidae</taxon>
        <taxon>Bugula</taxon>
    </lineage>
</organism>
<accession>A0A7J7KC56</accession>
<name>A0A7J7KC56_BUGNE</name>
<evidence type="ECO:0000313" key="1">
    <source>
        <dbReference type="EMBL" id="KAF6036209.1"/>
    </source>
</evidence>
<proteinExistence type="predicted"/>
<evidence type="ECO:0000313" key="2">
    <source>
        <dbReference type="Proteomes" id="UP000593567"/>
    </source>
</evidence>
<protein>
    <submittedName>
        <fullName evidence="1">Uncharacterized protein</fullName>
    </submittedName>
</protein>
<dbReference type="EMBL" id="VXIV02000764">
    <property type="protein sequence ID" value="KAF6036209.1"/>
    <property type="molecule type" value="Genomic_DNA"/>
</dbReference>
<comment type="caution">
    <text evidence="1">The sequence shown here is derived from an EMBL/GenBank/DDBJ whole genome shotgun (WGS) entry which is preliminary data.</text>
</comment>
<dbReference type="AlphaFoldDB" id="A0A7J7KC56"/>
<reference evidence="1" key="1">
    <citation type="submission" date="2020-06" db="EMBL/GenBank/DDBJ databases">
        <title>Draft genome of Bugula neritina, a colonial animal packing powerful symbionts and potential medicines.</title>
        <authorList>
            <person name="Rayko M."/>
        </authorList>
    </citation>
    <scope>NUCLEOTIDE SEQUENCE [LARGE SCALE GENOMIC DNA]</scope>
    <source>
        <strain evidence="1">Kwan_BN1</strain>
    </source>
</reference>
<sequence length="71" mass="7815">MEWCTLKELKACADNLRHTLFAQKKHTTMFYIRELLDNKGPPVRGDAEGLQDVGVAIPVDEGLADGADEGD</sequence>